<evidence type="ECO:0000259" key="1">
    <source>
        <dbReference type="Pfam" id="PF14065"/>
    </source>
</evidence>
<proteinExistence type="predicted"/>
<protein>
    <submittedName>
        <fullName evidence="2">DUF4255 domain-containing protein</fullName>
    </submittedName>
</protein>
<feature type="domain" description="Pvc16 N-terminal" evidence="1">
    <location>
        <begin position="7"/>
        <end position="199"/>
    </location>
</feature>
<reference evidence="2 3" key="1">
    <citation type="submission" date="2018-05" db="EMBL/GenBank/DDBJ databases">
        <title>Integrated omic analyses show evidence that a Ca. Accumulibacter phosphatis strain performs denitrification under micro-aerobic conditions.</title>
        <authorList>
            <person name="Camejo P.Y."/>
            <person name="Katherine M.D."/>
            <person name="Daniel N.R."/>
        </authorList>
    </citation>
    <scope>NUCLEOTIDE SEQUENCE [LARGE SCALE GENOMIC DNA]</scope>
    <source>
        <strain evidence="2">UW-LDO-IC</strain>
    </source>
</reference>
<dbReference type="AlphaFoldDB" id="A0A369XKL3"/>
<sequence>MISHALTIVMNELNQHLATTYGAGDGSPQVGLGNMAEGIASAPGNSGVPRDRLILSMVNIKEEKSLKNLPNHVRNQADLKVVYENPPVFLNCQILVVASHGNYTNALLMLSRAIRFFQSKNVFTQDSVAPGSITANAPSNTLDQLESFKLILDLYSPTMEEINHLWGTLGGKQYPFVLYVLRLLELKFKATQGEGGLITEILTDFRQALAGSR</sequence>
<dbReference type="EMBL" id="QPGA01000019">
    <property type="protein sequence ID" value="RDE50464.1"/>
    <property type="molecule type" value="Genomic_DNA"/>
</dbReference>
<accession>A0A369XKL3</accession>
<dbReference type="InterPro" id="IPR025351">
    <property type="entry name" value="Pvc16_N"/>
</dbReference>
<gene>
    <name evidence="2" type="ORF">DVS81_11040</name>
</gene>
<dbReference type="Proteomes" id="UP000253831">
    <property type="component" value="Unassembled WGS sequence"/>
</dbReference>
<evidence type="ECO:0000313" key="2">
    <source>
        <dbReference type="EMBL" id="RDE50464.1"/>
    </source>
</evidence>
<name>A0A369XKL3_9PROT</name>
<organism evidence="2 3">
    <name type="scientific">Candidatus Accumulibacter meliphilus</name>
    <dbReference type="NCBI Taxonomy" id="2211374"/>
    <lineage>
        <taxon>Bacteria</taxon>
        <taxon>Pseudomonadati</taxon>
        <taxon>Pseudomonadota</taxon>
        <taxon>Betaproteobacteria</taxon>
        <taxon>Candidatus Accumulibacter</taxon>
    </lineage>
</organism>
<comment type="caution">
    <text evidence="2">The sequence shown here is derived from an EMBL/GenBank/DDBJ whole genome shotgun (WGS) entry which is preliminary data.</text>
</comment>
<evidence type="ECO:0000313" key="3">
    <source>
        <dbReference type="Proteomes" id="UP000253831"/>
    </source>
</evidence>
<dbReference type="Pfam" id="PF14065">
    <property type="entry name" value="Pvc16_N"/>
    <property type="match status" value="1"/>
</dbReference>